<dbReference type="PROSITE" id="PS51387">
    <property type="entry name" value="FAD_PCMH"/>
    <property type="match status" value="2"/>
</dbReference>
<keyword evidence="2" id="KW-0285">Flavoprotein</keyword>
<feature type="signal peptide" evidence="5">
    <location>
        <begin position="1"/>
        <end position="24"/>
    </location>
</feature>
<dbReference type="Proteomes" id="UP000663840">
    <property type="component" value="Unassembled WGS sequence"/>
</dbReference>
<organism evidence="7 8">
    <name type="scientific">Rhizoctonia solani</name>
    <dbReference type="NCBI Taxonomy" id="456999"/>
    <lineage>
        <taxon>Eukaryota</taxon>
        <taxon>Fungi</taxon>
        <taxon>Dikarya</taxon>
        <taxon>Basidiomycota</taxon>
        <taxon>Agaricomycotina</taxon>
        <taxon>Agaricomycetes</taxon>
        <taxon>Cantharellales</taxon>
        <taxon>Ceratobasidiaceae</taxon>
        <taxon>Rhizoctonia</taxon>
    </lineage>
</organism>
<keyword evidence="4" id="KW-0560">Oxidoreductase</keyword>
<proteinExistence type="inferred from homology"/>
<feature type="chain" id="PRO_5034779932" description="FAD-binding PCMH-type domain-containing protein" evidence="5">
    <location>
        <begin position="25"/>
        <end position="890"/>
    </location>
</feature>
<dbReference type="GO" id="GO:0071949">
    <property type="term" value="F:FAD binding"/>
    <property type="evidence" value="ECO:0007669"/>
    <property type="project" value="InterPro"/>
</dbReference>
<dbReference type="EMBL" id="CAJMWR010000391">
    <property type="protein sequence ID" value="CAE6373986.1"/>
    <property type="molecule type" value="Genomic_DNA"/>
</dbReference>
<dbReference type="InterPro" id="IPR016169">
    <property type="entry name" value="FAD-bd_PCMH_sub2"/>
</dbReference>
<dbReference type="Pfam" id="PF01565">
    <property type="entry name" value="FAD_binding_4"/>
    <property type="match status" value="2"/>
</dbReference>
<feature type="domain" description="FAD-binding PCMH-type" evidence="6">
    <location>
        <begin position="485"/>
        <end position="657"/>
    </location>
</feature>
<dbReference type="InterPro" id="IPR006094">
    <property type="entry name" value="Oxid_FAD_bind_N"/>
</dbReference>
<evidence type="ECO:0000256" key="3">
    <source>
        <dbReference type="ARBA" id="ARBA00022827"/>
    </source>
</evidence>
<dbReference type="InterPro" id="IPR050416">
    <property type="entry name" value="FAD-linked_Oxidoreductase"/>
</dbReference>
<dbReference type="AlphaFoldDB" id="A0A8H2WE26"/>
<keyword evidence="3" id="KW-0274">FAD</keyword>
<comment type="similarity">
    <text evidence="1">Belongs to the oxygen-dependent FAD-linked oxidoreductase family.</text>
</comment>
<accession>A0A8H2WE26</accession>
<comment type="caution">
    <text evidence="7">The sequence shown here is derived from an EMBL/GenBank/DDBJ whole genome shotgun (WGS) entry which is preliminary data.</text>
</comment>
<evidence type="ECO:0000256" key="4">
    <source>
        <dbReference type="ARBA" id="ARBA00023002"/>
    </source>
</evidence>
<protein>
    <recommendedName>
        <fullName evidence="6">FAD-binding PCMH-type domain-containing protein</fullName>
    </recommendedName>
</protein>
<evidence type="ECO:0000256" key="5">
    <source>
        <dbReference type="SAM" id="SignalP"/>
    </source>
</evidence>
<gene>
    <name evidence="7" type="ORF">RDB_LOCUS20571</name>
</gene>
<dbReference type="SUPFAM" id="SSF56176">
    <property type="entry name" value="FAD-binding/transporter-associated domain-like"/>
    <property type="match status" value="2"/>
</dbReference>
<dbReference type="PANTHER" id="PTHR42973">
    <property type="entry name" value="BINDING OXIDOREDUCTASE, PUTATIVE (AFU_ORTHOLOGUE AFUA_1G17690)-RELATED"/>
    <property type="match status" value="1"/>
</dbReference>
<dbReference type="InterPro" id="IPR016166">
    <property type="entry name" value="FAD-bd_PCMH"/>
</dbReference>
<dbReference type="InterPro" id="IPR036318">
    <property type="entry name" value="FAD-bd_PCMH-like_sf"/>
</dbReference>
<dbReference type="GO" id="GO:0016491">
    <property type="term" value="F:oxidoreductase activity"/>
    <property type="evidence" value="ECO:0007669"/>
    <property type="project" value="UniProtKB-KW"/>
</dbReference>
<evidence type="ECO:0000313" key="7">
    <source>
        <dbReference type="EMBL" id="CAE6373986.1"/>
    </source>
</evidence>
<name>A0A8H2WE26_9AGAM</name>
<evidence type="ECO:0000313" key="8">
    <source>
        <dbReference type="Proteomes" id="UP000663840"/>
    </source>
</evidence>
<evidence type="ECO:0000256" key="2">
    <source>
        <dbReference type="ARBA" id="ARBA00022630"/>
    </source>
</evidence>
<evidence type="ECO:0000256" key="1">
    <source>
        <dbReference type="ARBA" id="ARBA00005466"/>
    </source>
</evidence>
<reference evidence="7" key="1">
    <citation type="submission" date="2021-01" db="EMBL/GenBank/DDBJ databases">
        <authorList>
            <person name="Kaushik A."/>
        </authorList>
    </citation>
    <scope>NUCLEOTIDE SEQUENCE</scope>
    <source>
        <strain evidence="7">AG1-1A</strain>
    </source>
</reference>
<dbReference type="Gene3D" id="3.30.465.10">
    <property type="match status" value="2"/>
</dbReference>
<feature type="domain" description="FAD-binding PCMH-type" evidence="6">
    <location>
        <begin position="60"/>
        <end position="231"/>
    </location>
</feature>
<dbReference type="PANTHER" id="PTHR42973:SF13">
    <property type="entry name" value="FAD-BINDING PCMH-TYPE DOMAIN-CONTAINING PROTEIN"/>
    <property type="match status" value="1"/>
</dbReference>
<evidence type="ECO:0000259" key="6">
    <source>
        <dbReference type="PROSITE" id="PS51387"/>
    </source>
</evidence>
<keyword evidence="5" id="KW-0732">Signal</keyword>
<sequence length="890" mass="96052">MTGSFLWAQRLSTVALLAAGVCGASETCCERLAKGLSQKVIAPLNPEYVIENNKYWSSRSVLTPSCILVPESSSDVAKALKILVKNNCEFAVRGGGHTANPSWAGTSCGVLISLSKFTDIKVSKDEKSVIVGAGNRWGDVYTETEKYGVTVAGGRVSSVGVSGFLLGGGLSFLMHSEGFAANSVLSYEVVLANGTVSTVTAKSAGDLFKALKGGTGNFGIAASFTLQAYAIKDVYAGNLYYTPDKYDMLFPIMEQFARTGIESDPKTHMISTFISAPSQLLQLAAFYTFYSEPVTAPPPAIQPFFNVPTTVNTVGVKTVKQAVDELGTGNVNGLRQDMRAYSIRANADLYKQLVDHCHSITAELGSTPGWGSAIIFQPISNSMIRASDRKGGNVLGLEPADDPLILVSYQFTWELPQDDEKAYAAANRIIAESMDIAKSQNRLGRYVYLNYASTNQKPIESYGSDQVEFLQKVKANTLGPVHDDTIGTSIVWISIVGFWSSCIWCPRHLLEDDCEFAIRGGGHTPNPGWASTNSGVLISLSGLTAIQVSQDKQSVVIGAGNRWGDVYSKIGEYDVTVTGGRISPVGVSGFLLGGGLSYLMHSKGFSANNILSYEIVLANGTISTVTAESAGDLFRALKGGTGNFGLVTSFTLQTYPISQVYAGNLYYSPDNYDALFPLMEEYACKGVESDPKSHVISAFVYFPSQAIDMATFYSFYLEPVIAPPEAIKPFFGVPTVINTVKVKTVKQAADELTIGTTNGLREDVRTYSIRANADLYKQLFELWHSTTAKLVSTPGWGSAIAFQPILNSMIRASNEKGGNVLGLEQAINPLIVVNYQFTWALAEDDKQVYAIIDDLIAASMDIAKSGDRFAQYIYATVHLSRFLYANMINP</sequence>